<dbReference type="InterPro" id="IPR036259">
    <property type="entry name" value="MFS_trans_sf"/>
</dbReference>
<feature type="transmembrane region" description="Helical" evidence="9">
    <location>
        <begin position="158"/>
        <end position="178"/>
    </location>
</feature>
<dbReference type="PANTHER" id="PTHR48022">
    <property type="entry name" value="PLASTIDIC GLUCOSE TRANSPORTER 4"/>
    <property type="match status" value="1"/>
</dbReference>
<keyword evidence="6 9" id="KW-0472">Membrane</keyword>
<comment type="subcellular location">
    <subcellularLocation>
        <location evidence="1">Membrane</location>
        <topology evidence="1">Multi-pass membrane protein</topology>
    </subcellularLocation>
</comment>
<evidence type="ECO:0000256" key="3">
    <source>
        <dbReference type="ARBA" id="ARBA00022448"/>
    </source>
</evidence>
<keyword evidence="5 9" id="KW-1133">Transmembrane helix</keyword>
<feature type="domain" description="Major facilitator superfamily (MFS) profile" evidence="10">
    <location>
        <begin position="21"/>
        <end position="467"/>
    </location>
</feature>
<dbReference type="GO" id="GO:0005536">
    <property type="term" value="F:D-glucose binding"/>
    <property type="evidence" value="ECO:0007669"/>
    <property type="project" value="UniProtKB-ARBA"/>
</dbReference>
<name>A0AAD6I0X2_PENCN</name>
<dbReference type="PROSITE" id="PS00217">
    <property type="entry name" value="SUGAR_TRANSPORT_2"/>
    <property type="match status" value="1"/>
</dbReference>
<feature type="transmembrane region" description="Helical" evidence="9">
    <location>
        <begin position="372"/>
        <end position="396"/>
    </location>
</feature>
<dbReference type="GO" id="GO:0005351">
    <property type="term" value="F:carbohydrate:proton symporter activity"/>
    <property type="evidence" value="ECO:0007669"/>
    <property type="project" value="TreeGrafter"/>
</dbReference>
<dbReference type="SUPFAM" id="SSF103473">
    <property type="entry name" value="MFS general substrate transporter"/>
    <property type="match status" value="1"/>
</dbReference>
<dbReference type="InterPro" id="IPR050360">
    <property type="entry name" value="MFS_Sugar_Transporters"/>
</dbReference>
<gene>
    <name evidence="11" type="ORF">N7460_011254</name>
</gene>
<organism evidence="11 12">
    <name type="scientific">Penicillium canescens</name>
    <dbReference type="NCBI Taxonomy" id="5083"/>
    <lineage>
        <taxon>Eukaryota</taxon>
        <taxon>Fungi</taxon>
        <taxon>Dikarya</taxon>
        <taxon>Ascomycota</taxon>
        <taxon>Pezizomycotina</taxon>
        <taxon>Eurotiomycetes</taxon>
        <taxon>Eurotiomycetidae</taxon>
        <taxon>Eurotiales</taxon>
        <taxon>Aspergillaceae</taxon>
        <taxon>Penicillium</taxon>
    </lineage>
</organism>
<evidence type="ECO:0000256" key="8">
    <source>
        <dbReference type="RuleBase" id="RU003346"/>
    </source>
</evidence>
<proteinExistence type="inferred from homology"/>
<feature type="transmembrane region" description="Helical" evidence="9">
    <location>
        <begin position="341"/>
        <end position="360"/>
    </location>
</feature>
<keyword evidence="3 8" id="KW-0813">Transport</keyword>
<dbReference type="InterPro" id="IPR005828">
    <property type="entry name" value="MFS_sugar_transport-like"/>
</dbReference>
<evidence type="ECO:0000313" key="11">
    <source>
        <dbReference type="EMBL" id="KAJ6026437.1"/>
    </source>
</evidence>
<dbReference type="GO" id="GO:0010255">
    <property type="term" value="P:glucose mediated signaling pathway"/>
    <property type="evidence" value="ECO:0007669"/>
    <property type="project" value="UniProtKB-ARBA"/>
</dbReference>
<feature type="transmembrane region" description="Helical" evidence="9">
    <location>
        <begin position="12"/>
        <end position="34"/>
    </location>
</feature>
<evidence type="ECO:0000256" key="4">
    <source>
        <dbReference type="ARBA" id="ARBA00022692"/>
    </source>
</evidence>
<dbReference type="Proteomes" id="UP001219568">
    <property type="component" value="Unassembled WGS sequence"/>
</dbReference>
<feature type="transmembrane region" description="Helical" evidence="9">
    <location>
        <begin position="100"/>
        <end position="119"/>
    </location>
</feature>
<dbReference type="InterPro" id="IPR003663">
    <property type="entry name" value="Sugar/inositol_transpt"/>
</dbReference>
<reference evidence="11" key="1">
    <citation type="journal article" date="2023" name="IMA Fungus">
        <title>Comparative genomic study of the Penicillium genus elucidates a diverse pangenome and 15 lateral gene transfer events.</title>
        <authorList>
            <person name="Petersen C."/>
            <person name="Sorensen T."/>
            <person name="Nielsen M.R."/>
            <person name="Sondergaard T.E."/>
            <person name="Sorensen J.L."/>
            <person name="Fitzpatrick D.A."/>
            <person name="Frisvad J.C."/>
            <person name="Nielsen K.L."/>
        </authorList>
    </citation>
    <scope>NUCLEOTIDE SEQUENCE</scope>
    <source>
        <strain evidence="11">IBT 15450</strain>
    </source>
</reference>
<evidence type="ECO:0000256" key="7">
    <source>
        <dbReference type="ARBA" id="ARBA00023180"/>
    </source>
</evidence>
<dbReference type="AlphaFoldDB" id="A0AAD6I0X2"/>
<accession>A0AAD6I0X2</accession>
<sequence length="539" mass="58311">MGFALKRPAEATGSAAPAIIIGLFVAFGGVLFGYDTGTISGILAMKFWREMFSTGYINEKDGLPDVTSSQSSMIVSLLSAGTFFGALGAAPIADKFGRRMGMVIESVVFVFGVILQTAATSIPLFVAGRFFAGLGVGLLSATIPLYQSETAPKWIRGTIVGAYQLAITFGLLLAAIVNNATKDRMDTGCYRIPVAVQFAWAIILVVGMLILPETPRFLIKQDRHEEAIRALARLRRMDINDPALVAELAEIQANHEFELSLGKASYFEIVKGSLGKRLATGCAVQALQQLAGVNFIFYYGTTFFQNSGIQNSFVITLITNIINVVSTFPGLYMVEKWGRRPLLMFGAVGMCVSQLIVAIVGTATNSDVSNKVLIAFVCVYIFFFASSWGPVAWVVTGELYPLKARAKCLSITTATNWLLNWAIAYATPYMVNSGPGNANLQSKVFFIWGGFCFICAIFVYTCIYETKGLSLEQVDELYAKVPVAWKSVGFVPSVNYTDVRDVAANMKSGDLAQLEIDAGEKRAGEHATHHESVGAKADV</sequence>
<evidence type="ECO:0000256" key="5">
    <source>
        <dbReference type="ARBA" id="ARBA00022989"/>
    </source>
</evidence>
<evidence type="ECO:0000313" key="12">
    <source>
        <dbReference type="Proteomes" id="UP001219568"/>
    </source>
</evidence>
<evidence type="ECO:0000256" key="6">
    <source>
        <dbReference type="ARBA" id="ARBA00023136"/>
    </source>
</evidence>
<evidence type="ECO:0000259" key="10">
    <source>
        <dbReference type="PROSITE" id="PS50850"/>
    </source>
</evidence>
<feature type="transmembrane region" description="Helical" evidence="9">
    <location>
        <begin position="408"/>
        <end position="425"/>
    </location>
</feature>
<keyword evidence="4 9" id="KW-0812">Transmembrane</keyword>
<protein>
    <recommendedName>
        <fullName evidence="10">Major facilitator superfamily (MFS) profile domain-containing protein</fullName>
    </recommendedName>
</protein>
<dbReference type="InterPro" id="IPR020846">
    <property type="entry name" value="MFS_dom"/>
</dbReference>
<dbReference type="FunFam" id="1.20.1250.20:FF:000115">
    <property type="entry name" value="High-affinity glucose transporter"/>
    <property type="match status" value="1"/>
</dbReference>
<dbReference type="Gene3D" id="1.20.1250.20">
    <property type="entry name" value="MFS general substrate transporter like domains"/>
    <property type="match status" value="1"/>
</dbReference>
<dbReference type="InterPro" id="IPR005829">
    <property type="entry name" value="Sugar_transporter_CS"/>
</dbReference>
<dbReference type="GO" id="GO:0005886">
    <property type="term" value="C:plasma membrane"/>
    <property type="evidence" value="ECO:0007669"/>
    <property type="project" value="UniProtKB-ARBA"/>
</dbReference>
<dbReference type="PROSITE" id="PS50850">
    <property type="entry name" value="MFS"/>
    <property type="match status" value="1"/>
</dbReference>
<dbReference type="CDD" id="cd17356">
    <property type="entry name" value="MFS_HXT"/>
    <property type="match status" value="1"/>
</dbReference>
<feature type="transmembrane region" description="Helical" evidence="9">
    <location>
        <begin position="190"/>
        <end position="211"/>
    </location>
</feature>
<reference evidence="11" key="2">
    <citation type="submission" date="2023-01" db="EMBL/GenBank/DDBJ databases">
        <authorList>
            <person name="Petersen C."/>
        </authorList>
    </citation>
    <scope>NUCLEOTIDE SEQUENCE</scope>
    <source>
        <strain evidence="11">IBT 15450</strain>
    </source>
</reference>
<dbReference type="PROSITE" id="PS00216">
    <property type="entry name" value="SUGAR_TRANSPORT_1"/>
    <property type="match status" value="2"/>
</dbReference>
<feature type="transmembrane region" description="Helical" evidence="9">
    <location>
        <begin position="445"/>
        <end position="463"/>
    </location>
</feature>
<dbReference type="Pfam" id="PF00083">
    <property type="entry name" value="Sugar_tr"/>
    <property type="match status" value="1"/>
</dbReference>
<dbReference type="NCBIfam" id="TIGR00879">
    <property type="entry name" value="SP"/>
    <property type="match status" value="1"/>
</dbReference>
<dbReference type="PRINTS" id="PR00171">
    <property type="entry name" value="SUGRTRNSPORT"/>
</dbReference>
<feature type="transmembrane region" description="Helical" evidence="9">
    <location>
        <begin position="312"/>
        <end position="334"/>
    </location>
</feature>
<keyword evidence="12" id="KW-1185">Reference proteome</keyword>
<dbReference type="EMBL" id="JAQJZL010000015">
    <property type="protein sequence ID" value="KAJ6026437.1"/>
    <property type="molecule type" value="Genomic_DNA"/>
</dbReference>
<comment type="caution">
    <text evidence="11">The sequence shown here is derived from an EMBL/GenBank/DDBJ whole genome shotgun (WGS) entry which is preliminary data.</text>
</comment>
<keyword evidence="7" id="KW-0325">Glycoprotein</keyword>
<evidence type="ECO:0000256" key="2">
    <source>
        <dbReference type="ARBA" id="ARBA00010992"/>
    </source>
</evidence>
<evidence type="ECO:0000256" key="1">
    <source>
        <dbReference type="ARBA" id="ARBA00004141"/>
    </source>
</evidence>
<feature type="transmembrane region" description="Helical" evidence="9">
    <location>
        <begin position="73"/>
        <end position="93"/>
    </location>
</feature>
<evidence type="ECO:0000256" key="9">
    <source>
        <dbReference type="SAM" id="Phobius"/>
    </source>
</evidence>
<comment type="similarity">
    <text evidence="2 8">Belongs to the major facilitator superfamily. Sugar transporter (TC 2.A.1.1) family.</text>
</comment>
<dbReference type="PANTHER" id="PTHR48022:SF40">
    <property type="entry name" value="MAJOR FACILITATOR SUPERFAMILY (MFS) PROFILE DOMAIN-CONTAINING PROTEIN"/>
    <property type="match status" value="1"/>
</dbReference>